<dbReference type="Proteomes" id="UP000681075">
    <property type="component" value="Unassembled WGS sequence"/>
</dbReference>
<dbReference type="Gene3D" id="1.20.120.1220">
    <property type="match status" value="1"/>
</dbReference>
<evidence type="ECO:0000256" key="1">
    <source>
        <dbReference type="SAM" id="Phobius"/>
    </source>
</evidence>
<keyword evidence="1" id="KW-1133">Transmembrane helix</keyword>
<keyword evidence="1" id="KW-0472">Membrane</keyword>
<dbReference type="EMBL" id="BOPV01000001">
    <property type="protein sequence ID" value="GIL41271.1"/>
    <property type="molecule type" value="Genomic_DNA"/>
</dbReference>
<feature type="domain" description="Prepilin type IV endopeptidase peptidase" evidence="2">
    <location>
        <begin position="90"/>
        <end position="198"/>
    </location>
</feature>
<proteinExistence type="predicted"/>
<dbReference type="InterPro" id="IPR000045">
    <property type="entry name" value="Prepilin_IV_endopep_pep"/>
</dbReference>
<evidence type="ECO:0000313" key="3">
    <source>
        <dbReference type="EMBL" id="GIL41271.1"/>
    </source>
</evidence>
<dbReference type="AlphaFoldDB" id="A0A8S8XGY9"/>
<gene>
    <name evidence="3" type="ORF">TMPK1_35080</name>
</gene>
<keyword evidence="1" id="KW-0812">Transmembrane</keyword>
<keyword evidence="4" id="KW-1185">Reference proteome</keyword>
<feature type="transmembrane region" description="Helical" evidence="1">
    <location>
        <begin position="82"/>
        <end position="101"/>
    </location>
</feature>
<feature type="transmembrane region" description="Helical" evidence="1">
    <location>
        <begin position="210"/>
        <end position="229"/>
    </location>
</feature>
<feature type="transmembrane region" description="Helical" evidence="1">
    <location>
        <begin position="169"/>
        <end position="198"/>
    </location>
</feature>
<accession>A0A8S8XGY9</accession>
<dbReference type="GO" id="GO:0016020">
    <property type="term" value="C:membrane"/>
    <property type="evidence" value="ECO:0007669"/>
    <property type="project" value="InterPro"/>
</dbReference>
<feature type="transmembrane region" description="Helical" evidence="1">
    <location>
        <begin position="113"/>
        <end position="133"/>
    </location>
</feature>
<feature type="transmembrane region" description="Helical" evidence="1">
    <location>
        <begin position="139"/>
        <end position="157"/>
    </location>
</feature>
<name>A0A8S8XGY9_9PROT</name>
<feature type="transmembrane region" description="Helical" evidence="1">
    <location>
        <begin position="53"/>
        <end position="76"/>
    </location>
</feature>
<evidence type="ECO:0000313" key="4">
    <source>
        <dbReference type="Proteomes" id="UP000681075"/>
    </source>
</evidence>
<reference evidence="3" key="1">
    <citation type="submission" date="2021-02" db="EMBL/GenBank/DDBJ databases">
        <title>Genome sequence of Rhodospirillales sp. strain TMPK1 isolated from soil.</title>
        <authorList>
            <person name="Nakai R."/>
            <person name="Kusada H."/>
            <person name="Tamaki H."/>
        </authorList>
    </citation>
    <scope>NUCLEOTIDE SEQUENCE</scope>
    <source>
        <strain evidence="3">TMPK1</strain>
    </source>
</reference>
<evidence type="ECO:0000259" key="2">
    <source>
        <dbReference type="Pfam" id="PF01478"/>
    </source>
</evidence>
<protein>
    <recommendedName>
        <fullName evidence="2">Prepilin type IV endopeptidase peptidase domain-containing protein</fullName>
    </recommendedName>
</protein>
<dbReference type="GO" id="GO:0004190">
    <property type="term" value="F:aspartic-type endopeptidase activity"/>
    <property type="evidence" value="ECO:0007669"/>
    <property type="project" value="InterPro"/>
</dbReference>
<feature type="transmembrane region" description="Helical" evidence="1">
    <location>
        <begin position="6"/>
        <end position="24"/>
    </location>
</feature>
<organism evidence="3 4">
    <name type="scientific">Roseiterribacter gracilis</name>
    <dbReference type="NCBI Taxonomy" id="2812848"/>
    <lineage>
        <taxon>Bacteria</taxon>
        <taxon>Pseudomonadati</taxon>
        <taxon>Pseudomonadota</taxon>
        <taxon>Alphaproteobacteria</taxon>
        <taxon>Rhodospirillales</taxon>
        <taxon>Roseiterribacteraceae</taxon>
        <taxon>Roseiterribacter</taxon>
    </lineage>
</organism>
<dbReference type="Pfam" id="PF01478">
    <property type="entry name" value="Peptidase_A24"/>
    <property type="match status" value="1"/>
</dbReference>
<sequence length="231" mass="22982">MNFDMSFAWAAAIAVSLLLLWSLLEGDAWRERAWAICAGASGARDRGPATRRALHRILFAGASIPLLLGLFATHNIVAPRTWIAALLALLVAHGLTIAATIDEGATEIPDAVTIPILTLALLASGSGALDGAFVTPRAAMFGAGAGLALGGLLPASLGRGLQAVGGADVLLLGAIGAMIGVAGLAVAVMIAGIATALLRPLLQRGGGALPYAPGLALGFGLGAAAASWLSV</sequence>
<comment type="caution">
    <text evidence="3">The sequence shown here is derived from an EMBL/GenBank/DDBJ whole genome shotgun (WGS) entry which is preliminary data.</text>
</comment>